<evidence type="ECO:0000313" key="3">
    <source>
        <dbReference type="Proteomes" id="UP000007843"/>
    </source>
</evidence>
<protein>
    <submittedName>
        <fullName evidence="2">Putative Gifsy-1 prophage protein</fullName>
    </submittedName>
</protein>
<accession>A0A0H3H4V4</accession>
<dbReference type="KEGG" id="kox:KOX_13285"/>
<dbReference type="Gene3D" id="2.60.120.380">
    <property type="match status" value="1"/>
</dbReference>
<dbReference type="Proteomes" id="UP000007843">
    <property type="component" value="Chromosome"/>
</dbReference>
<dbReference type="EMBL" id="CP003218">
    <property type="protein sequence ID" value="AEX04381.1"/>
    <property type="molecule type" value="Genomic_DNA"/>
</dbReference>
<proteinExistence type="predicted"/>
<dbReference type="GeneID" id="66561265"/>
<dbReference type="RefSeq" id="WP_014228246.1">
    <property type="nucleotide sequence ID" value="NC_016612.1"/>
</dbReference>
<evidence type="ECO:0000256" key="1">
    <source>
        <dbReference type="SAM" id="SignalP"/>
    </source>
</evidence>
<dbReference type="SUPFAM" id="SSF89260">
    <property type="entry name" value="Collagen-binding domain"/>
    <property type="match status" value="1"/>
</dbReference>
<feature type="chain" id="PRO_5002610555" evidence="1">
    <location>
        <begin position="26"/>
        <end position="137"/>
    </location>
</feature>
<evidence type="ECO:0000313" key="2">
    <source>
        <dbReference type="EMBL" id="AEX04381.1"/>
    </source>
</evidence>
<sequence length="137" mass="15065">MKKIKLIVGGVICASYLFTSVLSMASDNINNHTVHFDKGSNGTIIKSTVTGDGVNDYTLEAKAGQMMHINMNSQRPHPYFNVIAPDNNSIFNGSLSGDTFEQRLMSSGKYTVRVYQMGGARDERKTSAYALTFKITD</sequence>
<organism evidence="2 3">
    <name type="scientific">Klebsiella michiganensis (strain ATCC 8724 / DSM 4798 / JCM 20051 / NBRC 3318 / NRRL B-199 / KCTC 1686 / BUCSAV 143 / CCM 1901)</name>
    <dbReference type="NCBI Taxonomy" id="1006551"/>
    <lineage>
        <taxon>Bacteria</taxon>
        <taxon>Pseudomonadati</taxon>
        <taxon>Pseudomonadota</taxon>
        <taxon>Gammaproteobacteria</taxon>
        <taxon>Enterobacterales</taxon>
        <taxon>Enterobacteriaceae</taxon>
        <taxon>Klebsiella/Raoultella group</taxon>
        <taxon>Klebsiella</taxon>
    </lineage>
</organism>
<reference evidence="2 3" key="1">
    <citation type="journal article" date="2012" name="J. Bacteriol.">
        <title>Complete genome sequence of Klebsiella oxytoca KCTC 1686, used in production of 2,3-butanediol.</title>
        <authorList>
            <person name="Shin S.H."/>
            <person name="Kim S."/>
            <person name="Kim J.Y."/>
            <person name="Lee S."/>
            <person name="Um Y."/>
            <person name="Oh M.K."/>
            <person name="Kim Y.R."/>
            <person name="Lee J."/>
            <person name="Yang K.S."/>
        </authorList>
    </citation>
    <scope>NUCLEOTIDE SEQUENCE [LARGE SCALE GENOMIC DNA]</scope>
    <source>
        <strain evidence="3">ATCC 8724 / DSM 4798 / JCM 20051 / NBRC 3318 / NRRL B-199 / KCTC 1686</strain>
    </source>
</reference>
<name>A0A0H3H4V4_KLEM8</name>
<gene>
    <name evidence="2" type="ordered locus">KOX_13285</name>
</gene>
<dbReference type="AlphaFoldDB" id="A0A0H3H4V4"/>
<keyword evidence="1" id="KW-0732">Signal</keyword>
<feature type="signal peptide" evidence="1">
    <location>
        <begin position="1"/>
        <end position="25"/>
    </location>
</feature>
<dbReference type="HOGENOM" id="CLU_129252_1_0_6"/>